<accession>A0A834N0E4</accession>
<sequence length="162" mass="17441">MERAYNFGTRPEIQNQRLVSTRLIAGNRVEFQVERPTEYRRRSSTTCFSTPRRLGELSREAHSCLNLEPSPNSKVRAVRHVGTAATRASSATFLKPVASFTVVSLLLPILRTTTVAIATTTAIAIATTTDTTTTTTITIAATTIATGTSITVIVSGANTGKR</sequence>
<keyword evidence="2" id="KW-1185">Reference proteome</keyword>
<dbReference type="AlphaFoldDB" id="A0A834N0E4"/>
<name>A0A834N0E4_VESPE</name>
<protein>
    <submittedName>
        <fullName evidence="1">Uncharacterized protein</fullName>
    </submittedName>
</protein>
<evidence type="ECO:0000313" key="2">
    <source>
        <dbReference type="Proteomes" id="UP000600918"/>
    </source>
</evidence>
<dbReference type="Proteomes" id="UP000600918">
    <property type="component" value="Unassembled WGS sequence"/>
</dbReference>
<proteinExistence type="predicted"/>
<comment type="caution">
    <text evidence="1">The sequence shown here is derived from an EMBL/GenBank/DDBJ whole genome shotgun (WGS) entry which is preliminary data.</text>
</comment>
<reference evidence="1" key="1">
    <citation type="journal article" date="2020" name="G3 (Bethesda)">
        <title>High-Quality Assemblies for Three Invasive Social Wasps from the &lt;i&gt;Vespula&lt;/i&gt; Genus.</title>
        <authorList>
            <person name="Harrop T.W.R."/>
            <person name="Guhlin J."/>
            <person name="McLaughlin G.M."/>
            <person name="Permina E."/>
            <person name="Stockwell P."/>
            <person name="Gilligan J."/>
            <person name="Le Lec M.F."/>
            <person name="Gruber M.A.M."/>
            <person name="Quinn O."/>
            <person name="Lovegrove M."/>
            <person name="Duncan E.J."/>
            <person name="Remnant E.J."/>
            <person name="Van Eeckhoven J."/>
            <person name="Graham B."/>
            <person name="Knapp R.A."/>
            <person name="Langford K.W."/>
            <person name="Kronenberg Z."/>
            <person name="Press M.O."/>
            <person name="Eacker S.M."/>
            <person name="Wilson-Rankin E.E."/>
            <person name="Purcell J."/>
            <person name="Lester P.J."/>
            <person name="Dearden P.K."/>
        </authorList>
    </citation>
    <scope>NUCLEOTIDE SEQUENCE</scope>
    <source>
        <strain evidence="1">Volc-1</strain>
    </source>
</reference>
<gene>
    <name evidence="1" type="ORF">H0235_017114</name>
</gene>
<evidence type="ECO:0000313" key="1">
    <source>
        <dbReference type="EMBL" id="KAF7392115.1"/>
    </source>
</evidence>
<organism evidence="1 2">
    <name type="scientific">Vespula pensylvanica</name>
    <name type="common">Western yellow jacket</name>
    <name type="synonym">Wasp</name>
    <dbReference type="NCBI Taxonomy" id="30213"/>
    <lineage>
        <taxon>Eukaryota</taxon>
        <taxon>Metazoa</taxon>
        <taxon>Ecdysozoa</taxon>
        <taxon>Arthropoda</taxon>
        <taxon>Hexapoda</taxon>
        <taxon>Insecta</taxon>
        <taxon>Pterygota</taxon>
        <taxon>Neoptera</taxon>
        <taxon>Endopterygota</taxon>
        <taxon>Hymenoptera</taxon>
        <taxon>Apocrita</taxon>
        <taxon>Aculeata</taxon>
        <taxon>Vespoidea</taxon>
        <taxon>Vespidae</taxon>
        <taxon>Vespinae</taxon>
        <taxon>Vespula</taxon>
    </lineage>
</organism>
<dbReference type="EMBL" id="JACSDY010000022">
    <property type="protein sequence ID" value="KAF7392115.1"/>
    <property type="molecule type" value="Genomic_DNA"/>
</dbReference>